<feature type="domain" description="AB hydrolase-1" evidence="1">
    <location>
        <begin position="43"/>
        <end position="286"/>
    </location>
</feature>
<dbReference type="InterPro" id="IPR050266">
    <property type="entry name" value="AB_hydrolase_sf"/>
</dbReference>
<accession>A0ABV6ZW70</accession>
<dbReference type="EMBL" id="JBHRSV010000007">
    <property type="protein sequence ID" value="MFC2925701.1"/>
    <property type="molecule type" value="Genomic_DNA"/>
</dbReference>
<dbReference type="PANTHER" id="PTHR43798:SF33">
    <property type="entry name" value="HYDROLASE, PUTATIVE (AFU_ORTHOLOGUE AFUA_2G14860)-RELATED"/>
    <property type="match status" value="1"/>
</dbReference>
<protein>
    <submittedName>
        <fullName evidence="2">Alpha/beta fold hydrolase</fullName>
    </submittedName>
</protein>
<dbReference type="Pfam" id="PF12697">
    <property type="entry name" value="Abhydrolase_6"/>
    <property type="match status" value="1"/>
</dbReference>
<dbReference type="Gene3D" id="3.40.50.1820">
    <property type="entry name" value="alpha/beta hydrolase"/>
    <property type="match status" value="1"/>
</dbReference>
<dbReference type="InterPro" id="IPR029058">
    <property type="entry name" value="AB_hydrolase_fold"/>
</dbReference>
<dbReference type="RefSeq" id="WP_343165659.1">
    <property type="nucleotide sequence ID" value="NZ_JBHRSV010000007.1"/>
</dbReference>
<dbReference type="GO" id="GO:0016787">
    <property type="term" value="F:hydrolase activity"/>
    <property type="evidence" value="ECO:0007669"/>
    <property type="project" value="UniProtKB-KW"/>
</dbReference>
<dbReference type="InterPro" id="IPR000073">
    <property type="entry name" value="AB_hydrolase_1"/>
</dbReference>
<name>A0ABV6ZW70_9PROT</name>
<organism evidence="2 3">
    <name type="scientific">Hyphobacterium vulgare</name>
    <dbReference type="NCBI Taxonomy" id="1736751"/>
    <lineage>
        <taxon>Bacteria</taxon>
        <taxon>Pseudomonadati</taxon>
        <taxon>Pseudomonadota</taxon>
        <taxon>Alphaproteobacteria</taxon>
        <taxon>Maricaulales</taxon>
        <taxon>Maricaulaceae</taxon>
        <taxon>Hyphobacterium</taxon>
    </lineage>
</organism>
<keyword evidence="3" id="KW-1185">Reference proteome</keyword>
<dbReference type="PRINTS" id="PR00111">
    <property type="entry name" value="ABHYDROLASE"/>
</dbReference>
<reference evidence="3" key="1">
    <citation type="journal article" date="2019" name="Int. J. Syst. Evol. Microbiol.">
        <title>The Global Catalogue of Microorganisms (GCM) 10K type strain sequencing project: providing services to taxonomists for standard genome sequencing and annotation.</title>
        <authorList>
            <consortium name="The Broad Institute Genomics Platform"/>
            <consortium name="The Broad Institute Genome Sequencing Center for Infectious Disease"/>
            <person name="Wu L."/>
            <person name="Ma J."/>
        </authorList>
    </citation>
    <scope>NUCLEOTIDE SEQUENCE [LARGE SCALE GENOMIC DNA]</scope>
    <source>
        <strain evidence="3">KCTC 52487</strain>
    </source>
</reference>
<gene>
    <name evidence="2" type="ORF">ACFOOR_06250</name>
</gene>
<proteinExistence type="predicted"/>
<dbReference type="SUPFAM" id="SSF53474">
    <property type="entry name" value="alpha/beta-Hydrolases"/>
    <property type="match status" value="1"/>
</dbReference>
<evidence type="ECO:0000259" key="1">
    <source>
        <dbReference type="Pfam" id="PF12697"/>
    </source>
</evidence>
<evidence type="ECO:0000313" key="3">
    <source>
        <dbReference type="Proteomes" id="UP001595379"/>
    </source>
</evidence>
<keyword evidence="2" id="KW-0378">Hydrolase</keyword>
<comment type="caution">
    <text evidence="2">The sequence shown here is derived from an EMBL/GenBank/DDBJ whole genome shotgun (WGS) entry which is preliminary data.</text>
</comment>
<sequence length="297" mass="31965">MAATAAFLLAGSAGSEIPAPPGDYVEIDGARIRYVEEGSGPAVLVIHGASSNGEDMRLALSGHLDGYRAVYIDRPGLGWSERPDGRWTPEREAALIRALMEELALEDPIVVGHSWGGAITMRLAIDHGSDLTGLVLIAPALRSDVGEAAWYNRASRIPVLGPLVTRVFVPILGPRQIDSGLETTFAPQPVPDGYAETVRINRLFNPSVFKANAADMAPVNRHLAAQEERYSEVSLPTVILAGPNDEVVYTHMHSGRVVETMPNARLETDADWGHMLHHYAADRVRAAIDAVADGDLD</sequence>
<evidence type="ECO:0000313" key="2">
    <source>
        <dbReference type="EMBL" id="MFC2925701.1"/>
    </source>
</evidence>
<dbReference type="Proteomes" id="UP001595379">
    <property type="component" value="Unassembled WGS sequence"/>
</dbReference>
<dbReference type="PANTHER" id="PTHR43798">
    <property type="entry name" value="MONOACYLGLYCEROL LIPASE"/>
    <property type="match status" value="1"/>
</dbReference>